<proteinExistence type="predicted"/>
<feature type="transmembrane region" description="Helical" evidence="1">
    <location>
        <begin position="52"/>
        <end position="75"/>
    </location>
</feature>
<evidence type="ECO:0000256" key="1">
    <source>
        <dbReference type="SAM" id="Phobius"/>
    </source>
</evidence>
<keyword evidence="1" id="KW-1133">Transmembrane helix</keyword>
<dbReference type="InterPro" id="IPR052485">
    <property type="entry name" value="MEGF_diff_regulators"/>
</dbReference>
<dbReference type="PANTHER" id="PTHR24052">
    <property type="entry name" value="DELTA-RELATED"/>
    <property type="match status" value="1"/>
</dbReference>
<organism evidence="2 3">
    <name type="scientific">Engystomops pustulosus</name>
    <name type="common">Tungara frog</name>
    <name type="synonym">Physalaemus pustulosus</name>
    <dbReference type="NCBI Taxonomy" id="76066"/>
    <lineage>
        <taxon>Eukaryota</taxon>
        <taxon>Metazoa</taxon>
        <taxon>Chordata</taxon>
        <taxon>Craniata</taxon>
        <taxon>Vertebrata</taxon>
        <taxon>Euteleostomi</taxon>
        <taxon>Amphibia</taxon>
        <taxon>Batrachia</taxon>
        <taxon>Anura</taxon>
        <taxon>Neobatrachia</taxon>
        <taxon>Hyloidea</taxon>
        <taxon>Leptodactylidae</taxon>
        <taxon>Leiuperinae</taxon>
        <taxon>Engystomops</taxon>
    </lineage>
</organism>
<keyword evidence="3" id="KW-1185">Reference proteome</keyword>
<protein>
    <submittedName>
        <fullName evidence="2">Uncharacterized protein</fullName>
    </submittedName>
</protein>
<name>A0AAV7DM09_ENGPU</name>
<comment type="caution">
    <text evidence="2">The sequence shown here is derived from an EMBL/GenBank/DDBJ whole genome shotgun (WGS) entry which is preliminary data.</text>
</comment>
<evidence type="ECO:0000313" key="2">
    <source>
        <dbReference type="EMBL" id="KAG8598020.1"/>
    </source>
</evidence>
<dbReference type="PANTHER" id="PTHR24052:SF12">
    <property type="entry name" value="PLATELET ENDOTHELIAL AGGREGATION RECEPTOR 1"/>
    <property type="match status" value="1"/>
</dbReference>
<sequence length="311" mass="33947">MTSLRQFALSHLCVLIDFLSHCYCLLAVMIIVGNLNSLTRTSAAIPADTYQIGAIAGIIILVLVVLFLLALFIIYRQKQKGKETAMPSVSYTPTVRVLSTDYTIADTLPHNNGGNPNSQYFSNPSYHTLSQCTSGPHLNNVNRMVVPKSKSSQLFVNLKGLDPGKRSHTIDYTGTLPADWKQGGYLSEHGLLKSSAYSISSCSLSSTENPYATIKDPPVLLPKHTECGYVEMKSPARRDSAYAEISNTSLATKNVYEVEPTVSLAQGGFNGTCKTGQDLYDLPKNSHIPCHYDLLPVRDSTSSTKNETTSE</sequence>
<keyword evidence="1" id="KW-0812">Transmembrane</keyword>
<feature type="transmembrane region" description="Helical" evidence="1">
    <location>
        <begin position="12"/>
        <end position="32"/>
    </location>
</feature>
<evidence type="ECO:0000313" key="3">
    <source>
        <dbReference type="Proteomes" id="UP000824782"/>
    </source>
</evidence>
<gene>
    <name evidence="2" type="ORF">GDO81_002466</name>
</gene>
<reference evidence="2" key="1">
    <citation type="thesis" date="2020" institute="ProQuest LLC" country="789 East Eisenhower Parkway, Ann Arbor, MI, USA">
        <title>Comparative Genomics and Chromosome Evolution.</title>
        <authorList>
            <person name="Mudd A.B."/>
        </authorList>
    </citation>
    <scope>NUCLEOTIDE SEQUENCE</scope>
    <source>
        <strain evidence="2">237g6f4</strain>
        <tissue evidence="2">Blood</tissue>
    </source>
</reference>
<dbReference type="EMBL" id="WNYA01000001">
    <property type="protein sequence ID" value="KAG8598020.1"/>
    <property type="molecule type" value="Genomic_DNA"/>
</dbReference>
<dbReference type="AlphaFoldDB" id="A0AAV7DM09"/>
<dbReference type="GO" id="GO:0016020">
    <property type="term" value="C:membrane"/>
    <property type="evidence" value="ECO:0007669"/>
    <property type="project" value="TreeGrafter"/>
</dbReference>
<keyword evidence="1" id="KW-0472">Membrane</keyword>
<accession>A0AAV7DM09</accession>
<dbReference type="Proteomes" id="UP000824782">
    <property type="component" value="Unassembled WGS sequence"/>
</dbReference>